<reference evidence="2" key="1">
    <citation type="submission" date="2015-01" db="EMBL/GenBank/DDBJ databases">
        <authorList>
            <person name="Andreevskaya M."/>
        </authorList>
    </citation>
    <scope>NUCLEOTIDE SEQUENCE [LARGE SCALE GENOMIC DNA]</scope>
    <source>
        <strain evidence="2">MKFS47</strain>
    </source>
</reference>
<sequence>MFKKFGIGLLGVTIVAVGLIWYQKQANAVPLPEKNGGTAQVLINKKDQPKAIKIKQTGYYDIETVSGTEDIVAIGAPRVGQTVVGEYFEKGDTLTLEVAGEIRLAPAKLAIFSGDKIKLDNYGTYYVGSQIPAGTYQVTYEGELTDAGLKDGETGSISFNVRQLGAADDQMNSIKLTQKIRKKELTVKKNDTLTLKSNSDVSVILSRVK</sequence>
<name>A0A0D6DVW8_9LACT</name>
<dbReference type="EMBL" id="LN774769">
    <property type="protein sequence ID" value="CEN28103.1"/>
    <property type="molecule type" value="Genomic_DNA"/>
</dbReference>
<evidence type="ECO:0000313" key="2">
    <source>
        <dbReference type="Proteomes" id="UP000033166"/>
    </source>
</evidence>
<dbReference type="Proteomes" id="UP000033166">
    <property type="component" value="Chromosome I"/>
</dbReference>
<dbReference type="AlphaFoldDB" id="A0A0D6DVW8"/>
<accession>A0A0D6DVW8</accession>
<dbReference type="KEGG" id="lpk:LACPI_0903"/>
<dbReference type="STRING" id="1364.LP2241_20465"/>
<organism evidence="1 2">
    <name type="scientific">Pseudolactococcus piscium MKFS47</name>
    <dbReference type="NCBI Taxonomy" id="297352"/>
    <lineage>
        <taxon>Bacteria</taxon>
        <taxon>Bacillati</taxon>
        <taxon>Bacillota</taxon>
        <taxon>Bacilli</taxon>
        <taxon>Lactobacillales</taxon>
        <taxon>Streptococcaceae</taxon>
        <taxon>Pseudolactococcus</taxon>
    </lineage>
</organism>
<protein>
    <submittedName>
        <fullName evidence="1">Uncharacterized protein</fullName>
    </submittedName>
</protein>
<gene>
    <name evidence="1" type="ORF">LACPI_0903</name>
</gene>
<evidence type="ECO:0000313" key="1">
    <source>
        <dbReference type="EMBL" id="CEN28103.1"/>
    </source>
</evidence>
<proteinExistence type="predicted"/>
<dbReference type="RefSeq" id="WP_047915288.1">
    <property type="nucleotide sequence ID" value="NZ_LN774769.1"/>
</dbReference>
<dbReference type="HOGENOM" id="CLU_1314110_0_0_9"/>